<evidence type="ECO:0000256" key="5">
    <source>
        <dbReference type="SAM" id="SignalP"/>
    </source>
</evidence>
<keyword evidence="3" id="KW-0378">Hydrolase</keyword>
<accession>A0A9D1RP78</accession>
<gene>
    <name evidence="6" type="ORF">H9870_08040</name>
</gene>
<dbReference type="EMBL" id="DXGC01000072">
    <property type="protein sequence ID" value="HIW91594.1"/>
    <property type="molecule type" value="Genomic_DNA"/>
</dbReference>
<evidence type="ECO:0000256" key="3">
    <source>
        <dbReference type="ARBA" id="ARBA00022801"/>
    </source>
</evidence>
<sequence length="275" mass="29020">MERMRPRRTVIATVALASVIGGAGTAAAGTAQPDPAAVSAVTTEDDCPEVVVLTARGSEENDIYPPSPSNGYSNGYEGETLHRFLDYTTQVHPGLFDDNVARVLAVDASKYPARFPVGEAGEDIDPLTLVTGVGQFGDSMVRGLPGGIDTVEEYEDSTGCKPDYVSLAYSQGVAVLGPVQHQLAEQGRLRGAVYMGNPFHRTPDLLTAGQSYPVHSYCVTDDFVCDFGPRSVYLALTDEEDAGAHADYFSAASEDPDAATAGDRRPADALANLLA</sequence>
<dbReference type="InterPro" id="IPR000675">
    <property type="entry name" value="Cutinase/axe"/>
</dbReference>
<feature type="signal peptide" evidence="5">
    <location>
        <begin position="1"/>
        <end position="28"/>
    </location>
</feature>
<comment type="similarity">
    <text evidence="1">Belongs to the cutinase family.</text>
</comment>
<evidence type="ECO:0000256" key="1">
    <source>
        <dbReference type="ARBA" id="ARBA00007534"/>
    </source>
</evidence>
<dbReference type="GO" id="GO:0052689">
    <property type="term" value="F:carboxylic ester hydrolase activity"/>
    <property type="evidence" value="ECO:0007669"/>
    <property type="project" value="UniProtKB-KW"/>
</dbReference>
<proteinExistence type="inferred from homology"/>
<keyword evidence="5" id="KW-0732">Signal</keyword>
<evidence type="ECO:0000313" key="6">
    <source>
        <dbReference type="EMBL" id="HIW91594.1"/>
    </source>
</evidence>
<keyword evidence="4" id="KW-1015">Disulfide bond</keyword>
<evidence type="ECO:0008006" key="8">
    <source>
        <dbReference type="Google" id="ProtNLM"/>
    </source>
</evidence>
<dbReference type="Gene3D" id="3.40.50.1820">
    <property type="entry name" value="alpha/beta hydrolase"/>
    <property type="match status" value="1"/>
</dbReference>
<evidence type="ECO:0000313" key="7">
    <source>
        <dbReference type="Proteomes" id="UP000824190"/>
    </source>
</evidence>
<dbReference type="Proteomes" id="UP000824190">
    <property type="component" value="Unassembled WGS sequence"/>
</dbReference>
<name>A0A9D1RP78_9CORY</name>
<keyword evidence="2" id="KW-0719">Serine esterase</keyword>
<dbReference type="InterPro" id="IPR029058">
    <property type="entry name" value="AB_hydrolase_fold"/>
</dbReference>
<dbReference type="PANTHER" id="PTHR33630">
    <property type="entry name" value="CUTINASE RV1984C-RELATED-RELATED"/>
    <property type="match status" value="1"/>
</dbReference>
<reference evidence="6" key="1">
    <citation type="journal article" date="2021" name="PeerJ">
        <title>Extensive microbial diversity within the chicken gut microbiome revealed by metagenomics and culture.</title>
        <authorList>
            <person name="Gilroy R."/>
            <person name="Ravi A."/>
            <person name="Getino M."/>
            <person name="Pursley I."/>
            <person name="Horton D.L."/>
            <person name="Alikhan N.F."/>
            <person name="Baker D."/>
            <person name="Gharbi K."/>
            <person name="Hall N."/>
            <person name="Watson M."/>
            <person name="Adriaenssens E.M."/>
            <person name="Foster-Nyarko E."/>
            <person name="Jarju S."/>
            <person name="Secka A."/>
            <person name="Antonio M."/>
            <person name="Oren A."/>
            <person name="Chaudhuri R.R."/>
            <person name="La Ragione R."/>
            <person name="Hildebrand F."/>
            <person name="Pallen M.J."/>
        </authorList>
    </citation>
    <scope>NUCLEOTIDE SEQUENCE</scope>
    <source>
        <strain evidence="6">CHK32-1732</strain>
    </source>
</reference>
<protein>
    <recommendedName>
        <fullName evidence="8">Cutinase</fullName>
    </recommendedName>
</protein>
<evidence type="ECO:0000256" key="4">
    <source>
        <dbReference type="ARBA" id="ARBA00023157"/>
    </source>
</evidence>
<organism evidence="6 7">
    <name type="scientific">Candidatus Corynebacterium avicola</name>
    <dbReference type="NCBI Taxonomy" id="2838527"/>
    <lineage>
        <taxon>Bacteria</taxon>
        <taxon>Bacillati</taxon>
        <taxon>Actinomycetota</taxon>
        <taxon>Actinomycetes</taxon>
        <taxon>Mycobacteriales</taxon>
        <taxon>Corynebacteriaceae</taxon>
        <taxon>Corynebacterium</taxon>
    </lineage>
</organism>
<dbReference type="PANTHER" id="PTHR33630:SF9">
    <property type="entry name" value="CUTINASE 4"/>
    <property type="match status" value="1"/>
</dbReference>
<evidence type="ECO:0000256" key="2">
    <source>
        <dbReference type="ARBA" id="ARBA00022487"/>
    </source>
</evidence>
<reference evidence="6" key="2">
    <citation type="submission" date="2021-04" db="EMBL/GenBank/DDBJ databases">
        <authorList>
            <person name="Gilroy R."/>
        </authorList>
    </citation>
    <scope>NUCLEOTIDE SEQUENCE</scope>
    <source>
        <strain evidence="6">CHK32-1732</strain>
    </source>
</reference>
<feature type="chain" id="PRO_5039390996" description="Cutinase" evidence="5">
    <location>
        <begin position="29"/>
        <end position="275"/>
    </location>
</feature>
<dbReference type="AlphaFoldDB" id="A0A9D1RP78"/>
<comment type="caution">
    <text evidence="6">The sequence shown here is derived from an EMBL/GenBank/DDBJ whole genome shotgun (WGS) entry which is preliminary data.</text>
</comment>
<dbReference type="SUPFAM" id="SSF53474">
    <property type="entry name" value="alpha/beta-Hydrolases"/>
    <property type="match status" value="1"/>
</dbReference>
<dbReference type="SMART" id="SM01110">
    <property type="entry name" value="Cutinase"/>
    <property type="match status" value="1"/>
</dbReference>